<comment type="caution">
    <text evidence="1">The sequence shown here is derived from an EMBL/GenBank/DDBJ whole genome shotgun (WGS) entry which is preliminary data.</text>
</comment>
<dbReference type="Proteomes" id="UP000286931">
    <property type="component" value="Unassembled WGS sequence"/>
</dbReference>
<dbReference type="AlphaFoldDB" id="A0A401YXB3"/>
<proteinExistence type="predicted"/>
<keyword evidence="2" id="KW-1185">Reference proteome</keyword>
<dbReference type="EMBL" id="BIFH01000031">
    <property type="protein sequence ID" value="GCD99165.1"/>
    <property type="molecule type" value="Genomic_DNA"/>
</dbReference>
<evidence type="ECO:0000313" key="2">
    <source>
        <dbReference type="Proteomes" id="UP000286931"/>
    </source>
</evidence>
<evidence type="ECO:0000313" key="1">
    <source>
        <dbReference type="EMBL" id="GCD99165.1"/>
    </source>
</evidence>
<accession>A0A401YXB3</accession>
<organism evidence="1 2">
    <name type="scientific">Embleya hyalina</name>
    <dbReference type="NCBI Taxonomy" id="516124"/>
    <lineage>
        <taxon>Bacteria</taxon>
        <taxon>Bacillati</taxon>
        <taxon>Actinomycetota</taxon>
        <taxon>Actinomycetes</taxon>
        <taxon>Kitasatosporales</taxon>
        <taxon>Streptomycetaceae</taxon>
        <taxon>Embleya</taxon>
    </lineage>
</organism>
<dbReference type="Pfam" id="PF19692">
    <property type="entry name" value="DUF6193"/>
    <property type="match status" value="1"/>
</dbReference>
<dbReference type="InterPro" id="IPR045682">
    <property type="entry name" value="DUF6193"/>
</dbReference>
<name>A0A401YXB3_9ACTN</name>
<reference evidence="1 2" key="1">
    <citation type="submission" date="2018-12" db="EMBL/GenBank/DDBJ databases">
        <title>Draft genome sequence of Embleya hyalina NBRC 13850T.</title>
        <authorList>
            <person name="Komaki H."/>
            <person name="Hosoyama A."/>
            <person name="Kimura A."/>
            <person name="Ichikawa N."/>
            <person name="Tamura T."/>
        </authorList>
    </citation>
    <scope>NUCLEOTIDE SEQUENCE [LARGE SCALE GENOMIC DNA]</scope>
    <source>
        <strain evidence="1 2">NBRC 13850</strain>
    </source>
</reference>
<gene>
    <name evidence="1" type="ORF">EHYA_06878</name>
</gene>
<sequence length="252" mass="27536">MTSQPAPPLESLYPELGRGGTLQIALQRAGHKAGYRIDVLPERAPGWKRTGARSDSRERTTNALLGIRERCFIMSFRERGVAMAKGNTTSLEEAATAMVVWQSGADLKDLQAACPFVRYGAMAEAHERGTAVETMWTIYRQTAAGHVDHDLIEAAYAEPQLRALFPFHSHRSLNFSRCTGFPYTHDVPVITPADGKYRVTWWKTRSPQGPADIGETDNPRDAVALVLAHLPSDCGPAAAGTADDLDNSDSTE</sequence>
<protein>
    <submittedName>
        <fullName evidence="1">Uncharacterized protein</fullName>
    </submittedName>
</protein>